<feature type="compositionally biased region" description="Polar residues" evidence="1">
    <location>
        <begin position="142"/>
        <end position="166"/>
    </location>
</feature>
<dbReference type="PANTHER" id="PTHR41403:SF4">
    <property type="entry name" value="SIMILAR TO RIKEN CDNA 1700022C21"/>
    <property type="match status" value="1"/>
</dbReference>
<organism evidence="2 3">
    <name type="scientific">Erinaceus europaeus</name>
    <name type="common">Western European hedgehog</name>
    <dbReference type="NCBI Taxonomy" id="9365"/>
    <lineage>
        <taxon>Eukaryota</taxon>
        <taxon>Metazoa</taxon>
        <taxon>Chordata</taxon>
        <taxon>Craniata</taxon>
        <taxon>Vertebrata</taxon>
        <taxon>Euteleostomi</taxon>
        <taxon>Mammalia</taxon>
        <taxon>Eutheria</taxon>
        <taxon>Laurasiatheria</taxon>
        <taxon>Eulipotyphla</taxon>
        <taxon>Erinaceidae</taxon>
        <taxon>Erinaceinae</taxon>
        <taxon>Erinaceus</taxon>
    </lineage>
</organism>
<reference evidence="2" key="1">
    <citation type="submission" date="2025-05" db="UniProtKB">
        <authorList>
            <consortium name="RefSeq"/>
        </authorList>
    </citation>
    <scope>NUCLEOTIDE SEQUENCE [LARGE SCALE GENOMIC DNA]</scope>
</reference>
<accession>A0ABM3X0L2</accession>
<reference evidence="3" key="2">
    <citation type="submission" date="2025-08" db="UniProtKB">
        <authorList>
            <consortium name="RefSeq"/>
        </authorList>
    </citation>
    <scope>IDENTIFICATION</scope>
</reference>
<dbReference type="GeneID" id="132536906"/>
<dbReference type="Proteomes" id="UP001652624">
    <property type="component" value="Chromosome 2"/>
</dbReference>
<evidence type="ECO:0000313" key="2">
    <source>
        <dbReference type="Proteomes" id="UP001652624"/>
    </source>
</evidence>
<dbReference type="InterPro" id="IPR040005">
    <property type="entry name" value="Polr1has"/>
</dbReference>
<keyword evidence="2" id="KW-1185">Reference proteome</keyword>
<feature type="region of interest" description="Disordered" evidence="1">
    <location>
        <begin position="202"/>
        <end position="223"/>
    </location>
</feature>
<sequence>MKGEQLGTDMAGGGGGDHISHLINLMDRAVAEAKERRERVLESMRRTEERRGSAQGLGGGGPPSCTPSISHSQVPSVTSLPSLMDSEWQTFNASDMLAWVRHTQDPRITPGFQSSLAKKIEPLGGVHCVPMKRLPVRELQQESKSLQRPNAKSSSLQSGKTDTFNHQKQLRQQRLDAYYQKQLELEDTLRCYNMVPTYMTPKEEEELRRRSPPPPRRPRREEAERWECRIPDRELGQIQKHIHRVERARGLRDDKYRRVTQDIPREVGGPRKTAVREKKDTSTCERVTSRERSCKQQEAWVSQQIKGHQDRMLRGRRLSGQSRAEEEARKVPSQVLPLCSLMRRRRRKRTVVEVGAKESKWVTTFPFIQPP</sequence>
<protein>
    <submittedName>
        <fullName evidence="3">Uncharacterized protein LOC132536906</fullName>
    </submittedName>
</protein>
<dbReference type="PANTHER" id="PTHR41403">
    <property type="entry name" value="RCG43477-RELATED"/>
    <property type="match status" value="1"/>
</dbReference>
<name>A0ABM3X0L2_ERIEU</name>
<feature type="region of interest" description="Disordered" evidence="1">
    <location>
        <begin position="43"/>
        <end position="76"/>
    </location>
</feature>
<dbReference type="RefSeq" id="XP_060042366.1">
    <property type="nucleotide sequence ID" value="XM_060186383.1"/>
</dbReference>
<gene>
    <name evidence="3" type="primary">LOC132536906</name>
</gene>
<evidence type="ECO:0000313" key="3">
    <source>
        <dbReference type="RefSeq" id="XP_060042366.1"/>
    </source>
</evidence>
<feature type="compositionally biased region" description="Basic and acidic residues" evidence="1">
    <location>
        <begin position="43"/>
        <end position="52"/>
    </location>
</feature>
<proteinExistence type="predicted"/>
<feature type="region of interest" description="Disordered" evidence="1">
    <location>
        <begin position="140"/>
        <end position="166"/>
    </location>
</feature>
<evidence type="ECO:0000256" key="1">
    <source>
        <dbReference type="SAM" id="MobiDB-lite"/>
    </source>
</evidence>